<proteinExistence type="inferred from homology"/>
<sequence>MSSLLTNTSAMVALQTLKTINTDLGKTQSEISTGKSVATSKDNSAIFAISKVMESDVAGFKAISDSLSLGESAVSLARQATETVTDLLTDIKGKVVASQAENVDRSKIQTDISALRDQITSIVGAAQFNGMNLLQGTEDVNILSSLDRSSDGSVNASNITVNRQDLSSGAGSYGTGTSLTPNATSSSATISATGNTSDLTIAAAADVSGDTFDITIAGTSVSVTGLTGDQDAAATAISAAINALGLEGISASSVTDTVTISSARAFEDVGVAATSGGTGITVSAATIGERAENVTFSTSANVNEGDGYKVTVGTDEFTYVAGKGENFEDVANGLKTAIDAGGLAGITTRVAIGSSGEAILKVDNSGADVALASAGAAGGDASGGLFGLDGIDVTTNQGADAALANIEVLIESSIDAAASFGSSQSRIETQNSFVSKLTDSLKAGIGSLVDANMEETSARLQALQVQQQLGVQALSIANQAPQSLLSLFR</sequence>
<dbReference type="InterPro" id="IPR046358">
    <property type="entry name" value="Flagellin_C"/>
</dbReference>
<comment type="similarity">
    <text evidence="1 3">Belongs to the bacterial flagellin family.</text>
</comment>
<gene>
    <name evidence="6" type="ORF">ACFFUT_18800</name>
</gene>
<dbReference type="SUPFAM" id="SSF64518">
    <property type="entry name" value="Phase 1 flagellin"/>
    <property type="match status" value="1"/>
</dbReference>
<evidence type="ECO:0000313" key="6">
    <source>
        <dbReference type="EMBL" id="MFB9233848.1"/>
    </source>
</evidence>
<feature type="domain" description="Flagellin N-terminal" evidence="4">
    <location>
        <begin position="6"/>
        <end position="137"/>
    </location>
</feature>
<dbReference type="Pfam" id="PF00669">
    <property type="entry name" value="Flagellin_N"/>
    <property type="match status" value="1"/>
</dbReference>
<dbReference type="Proteomes" id="UP001589683">
    <property type="component" value="Unassembled WGS sequence"/>
</dbReference>
<feature type="domain" description="Flagellin C-terminal" evidence="5">
    <location>
        <begin position="405"/>
        <end position="488"/>
    </location>
</feature>
<keyword evidence="3" id="KW-0964">Secreted</keyword>
<evidence type="ECO:0000256" key="2">
    <source>
        <dbReference type="ARBA" id="ARBA00023143"/>
    </source>
</evidence>
<dbReference type="PANTHER" id="PTHR42792">
    <property type="entry name" value="FLAGELLIN"/>
    <property type="match status" value="1"/>
</dbReference>
<dbReference type="InterPro" id="IPR001029">
    <property type="entry name" value="Flagellin_N"/>
</dbReference>
<keyword evidence="6" id="KW-0966">Cell projection</keyword>
<accession>A0ABV5JK57</accession>
<comment type="subcellular location">
    <subcellularLocation>
        <location evidence="3">Secreted</location>
    </subcellularLocation>
    <subcellularLocation>
        <location evidence="3">Bacterial flagellum</location>
    </subcellularLocation>
</comment>
<dbReference type="Gene3D" id="1.20.1330.10">
    <property type="entry name" value="f41 fragment of flagellin, N-terminal domain"/>
    <property type="match status" value="1"/>
</dbReference>
<evidence type="ECO:0000313" key="7">
    <source>
        <dbReference type="Proteomes" id="UP001589683"/>
    </source>
</evidence>
<organism evidence="6 7">
    <name type="scientific">Pseudohalocynthiibacter aestuariivivens</name>
    <dbReference type="NCBI Taxonomy" id="1591409"/>
    <lineage>
        <taxon>Bacteria</taxon>
        <taxon>Pseudomonadati</taxon>
        <taxon>Pseudomonadota</taxon>
        <taxon>Alphaproteobacteria</taxon>
        <taxon>Rhodobacterales</taxon>
        <taxon>Paracoccaceae</taxon>
        <taxon>Pseudohalocynthiibacter</taxon>
    </lineage>
</organism>
<dbReference type="RefSeq" id="WP_213889788.1">
    <property type="nucleotide sequence ID" value="NZ_JAGFNU010000007.1"/>
</dbReference>
<dbReference type="PANTHER" id="PTHR42792:SF2">
    <property type="entry name" value="FLAGELLIN"/>
    <property type="match status" value="1"/>
</dbReference>
<dbReference type="EMBL" id="JBHMEA010000051">
    <property type="protein sequence ID" value="MFB9233848.1"/>
    <property type="molecule type" value="Genomic_DNA"/>
</dbReference>
<keyword evidence="6" id="KW-0969">Cilium</keyword>
<evidence type="ECO:0000256" key="3">
    <source>
        <dbReference type="RuleBase" id="RU362073"/>
    </source>
</evidence>
<evidence type="ECO:0000259" key="4">
    <source>
        <dbReference type="Pfam" id="PF00669"/>
    </source>
</evidence>
<name>A0ABV5JK57_9RHOB</name>
<comment type="caution">
    <text evidence="6">The sequence shown here is derived from an EMBL/GenBank/DDBJ whole genome shotgun (WGS) entry which is preliminary data.</text>
</comment>
<comment type="function">
    <text evidence="3">Flagellin is the subunit protein which polymerizes to form the filaments of bacterial flagella.</text>
</comment>
<dbReference type="InterPro" id="IPR001492">
    <property type="entry name" value="Flagellin"/>
</dbReference>
<evidence type="ECO:0000256" key="1">
    <source>
        <dbReference type="ARBA" id="ARBA00005709"/>
    </source>
</evidence>
<keyword evidence="2 3" id="KW-0975">Bacterial flagellum</keyword>
<dbReference type="Pfam" id="PF00700">
    <property type="entry name" value="Flagellin_C"/>
    <property type="match status" value="1"/>
</dbReference>
<protein>
    <recommendedName>
        <fullName evidence="3">Flagellin</fullName>
    </recommendedName>
</protein>
<keyword evidence="6" id="KW-0282">Flagellum</keyword>
<keyword evidence="7" id="KW-1185">Reference proteome</keyword>
<reference evidence="6 7" key="1">
    <citation type="submission" date="2024-09" db="EMBL/GenBank/DDBJ databases">
        <authorList>
            <person name="Sun Q."/>
            <person name="Mori K."/>
        </authorList>
    </citation>
    <scope>NUCLEOTIDE SEQUENCE [LARGE SCALE GENOMIC DNA]</scope>
    <source>
        <strain evidence="6 7">CECT 8726</strain>
    </source>
</reference>
<evidence type="ECO:0000259" key="5">
    <source>
        <dbReference type="Pfam" id="PF00700"/>
    </source>
</evidence>